<dbReference type="SMART" id="SM00380">
    <property type="entry name" value="AP2"/>
    <property type="match status" value="1"/>
</dbReference>
<dbReference type="InterPro" id="IPR001471">
    <property type="entry name" value="AP2/ERF_dom"/>
</dbReference>
<dbReference type="GO" id="GO:0003677">
    <property type="term" value="F:DNA binding"/>
    <property type="evidence" value="ECO:0007669"/>
    <property type="project" value="UniProtKB-KW"/>
</dbReference>
<accession>S8C0S8</accession>
<keyword evidence="9" id="KW-1185">Reference proteome</keyword>
<feature type="domain" description="AP2/ERF" evidence="7">
    <location>
        <begin position="61"/>
        <end position="119"/>
    </location>
</feature>
<evidence type="ECO:0000313" key="9">
    <source>
        <dbReference type="Proteomes" id="UP000015453"/>
    </source>
</evidence>
<dbReference type="GO" id="GO:0006952">
    <property type="term" value="P:defense response"/>
    <property type="evidence" value="ECO:0007669"/>
    <property type="project" value="UniProtKB-KW"/>
</dbReference>
<dbReference type="GO" id="GO:0005634">
    <property type="term" value="C:nucleus"/>
    <property type="evidence" value="ECO:0007669"/>
    <property type="project" value="UniProtKB-SubCell"/>
</dbReference>
<reference evidence="8 9" key="1">
    <citation type="journal article" date="2013" name="BMC Genomics">
        <title>The miniature genome of a carnivorous plant Genlisea aurea contains a low number of genes and short non-coding sequences.</title>
        <authorList>
            <person name="Leushkin E.V."/>
            <person name="Sutormin R.A."/>
            <person name="Nabieva E.R."/>
            <person name="Penin A.A."/>
            <person name="Kondrashov A.S."/>
            <person name="Logacheva M.D."/>
        </authorList>
    </citation>
    <scope>NUCLEOTIDE SEQUENCE [LARGE SCALE GENOMIC DNA]</scope>
</reference>
<evidence type="ECO:0000313" key="8">
    <source>
        <dbReference type="EMBL" id="EPS60385.1"/>
    </source>
</evidence>
<dbReference type="CDD" id="cd00018">
    <property type="entry name" value="AP2"/>
    <property type="match status" value="1"/>
</dbReference>
<evidence type="ECO:0000256" key="5">
    <source>
        <dbReference type="ARBA" id="ARBA00023163"/>
    </source>
</evidence>
<evidence type="ECO:0000259" key="7">
    <source>
        <dbReference type="PROSITE" id="PS51032"/>
    </source>
</evidence>
<dbReference type="PANTHER" id="PTHR31190:SF476">
    <property type="entry name" value="ETHYLENE-RESPONSIVE TRANSCRIPTION FACTOR 1"/>
    <property type="match status" value="1"/>
</dbReference>
<dbReference type="Gene3D" id="3.30.730.10">
    <property type="entry name" value="AP2/ERF domain"/>
    <property type="match status" value="1"/>
</dbReference>
<keyword evidence="4" id="KW-0238">DNA-binding</keyword>
<comment type="subcellular location">
    <subcellularLocation>
        <location evidence="1">Nucleus</location>
    </subcellularLocation>
</comment>
<feature type="non-terminal residue" evidence="8">
    <location>
        <position position="129"/>
    </location>
</feature>
<keyword evidence="3" id="KW-0805">Transcription regulation</keyword>
<gene>
    <name evidence="8" type="ORF">M569_14419</name>
</gene>
<dbReference type="EMBL" id="AUSU01007612">
    <property type="protein sequence ID" value="EPS60385.1"/>
    <property type="molecule type" value="Genomic_DNA"/>
</dbReference>
<evidence type="ECO:0000256" key="3">
    <source>
        <dbReference type="ARBA" id="ARBA00023015"/>
    </source>
</evidence>
<evidence type="ECO:0000256" key="6">
    <source>
        <dbReference type="ARBA" id="ARBA00023242"/>
    </source>
</evidence>
<comment type="caution">
    <text evidence="8">The sequence shown here is derived from an EMBL/GenBank/DDBJ whole genome shotgun (WGS) entry which is preliminary data.</text>
</comment>
<organism evidence="8 9">
    <name type="scientific">Genlisea aurea</name>
    <dbReference type="NCBI Taxonomy" id="192259"/>
    <lineage>
        <taxon>Eukaryota</taxon>
        <taxon>Viridiplantae</taxon>
        <taxon>Streptophyta</taxon>
        <taxon>Embryophyta</taxon>
        <taxon>Tracheophyta</taxon>
        <taxon>Spermatophyta</taxon>
        <taxon>Magnoliopsida</taxon>
        <taxon>eudicotyledons</taxon>
        <taxon>Gunneridae</taxon>
        <taxon>Pentapetalae</taxon>
        <taxon>asterids</taxon>
        <taxon>lamiids</taxon>
        <taxon>Lamiales</taxon>
        <taxon>Lentibulariaceae</taxon>
        <taxon>Genlisea</taxon>
    </lineage>
</organism>
<evidence type="ECO:0000256" key="4">
    <source>
        <dbReference type="ARBA" id="ARBA00023125"/>
    </source>
</evidence>
<dbReference type="InterPro" id="IPR044808">
    <property type="entry name" value="ERF_plant"/>
</dbReference>
<dbReference type="OrthoDB" id="1647183at2759"/>
<dbReference type="Pfam" id="PF00847">
    <property type="entry name" value="AP2"/>
    <property type="match status" value="1"/>
</dbReference>
<dbReference type="PANTHER" id="PTHR31190">
    <property type="entry name" value="DNA-BINDING DOMAIN"/>
    <property type="match status" value="1"/>
</dbReference>
<evidence type="ECO:0000256" key="1">
    <source>
        <dbReference type="ARBA" id="ARBA00004123"/>
    </source>
</evidence>
<dbReference type="SUPFAM" id="SSF54171">
    <property type="entry name" value="DNA-binding domain"/>
    <property type="match status" value="1"/>
</dbReference>
<dbReference type="Proteomes" id="UP000015453">
    <property type="component" value="Unassembled WGS sequence"/>
</dbReference>
<proteinExistence type="predicted"/>
<dbReference type="FunFam" id="3.30.730.10:FF:000001">
    <property type="entry name" value="Ethylene-responsive transcription factor 2"/>
    <property type="match status" value="1"/>
</dbReference>
<dbReference type="AlphaFoldDB" id="S8C0S8"/>
<keyword evidence="5" id="KW-0804">Transcription</keyword>
<name>S8C0S8_9LAMI</name>
<dbReference type="GO" id="GO:0009873">
    <property type="term" value="P:ethylene-activated signaling pathway"/>
    <property type="evidence" value="ECO:0007669"/>
    <property type="project" value="InterPro"/>
</dbReference>
<keyword evidence="2" id="KW-0611">Plant defense</keyword>
<dbReference type="InterPro" id="IPR036955">
    <property type="entry name" value="AP2/ERF_dom_sf"/>
</dbReference>
<protein>
    <recommendedName>
        <fullName evidence="7">AP2/ERF domain-containing protein</fullName>
    </recommendedName>
</protein>
<sequence length="129" mass="14816">MSFLTEIPWGELPLRVDDSDDMVIYSLLNDAVNDGWMPFIDVKSEPETPEAKPVTTTMRRRYRGVRRRPWGKFAAEIRDPARNRSRIWLGTYETAEEAGLAYDRAAFMIRGSKALLNFPHMIGSNEPNP</sequence>
<keyword evidence="6" id="KW-0539">Nucleus</keyword>
<dbReference type="PROSITE" id="PS51032">
    <property type="entry name" value="AP2_ERF"/>
    <property type="match status" value="1"/>
</dbReference>
<dbReference type="InterPro" id="IPR016177">
    <property type="entry name" value="DNA-bd_dom_sf"/>
</dbReference>
<dbReference type="GO" id="GO:0003700">
    <property type="term" value="F:DNA-binding transcription factor activity"/>
    <property type="evidence" value="ECO:0007669"/>
    <property type="project" value="InterPro"/>
</dbReference>
<dbReference type="PRINTS" id="PR00367">
    <property type="entry name" value="ETHRSPELEMNT"/>
</dbReference>
<evidence type="ECO:0000256" key="2">
    <source>
        <dbReference type="ARBA" id="ARBA00022821"/>
    </source>
</evidence>